<evidence type="ECO:0000256" key="5">
    <source>
        <dbReference type="PIRSR" id="PIRSR601834-1"/>
    </source>
</evidence>
<feature type="binding site" evidence="5">
    <location>
        <position position="111"/>
    </location>
    <ligand>
        <name>FAD</name>
        <dbReference type="ChEBI" id="CHEBI:57692"/>
    </ligand>
</feature>
<dbReference type="Proteomes" id="UP000747542">
    <property type="component" value="Unassembled WGS sequence"/>
</dbReference>
<comment type="caution">
    <text evidence="7">The sequence shown here is derived from an EMBL/GenBank/DDBJ whole genome shotgun (WGS) entry which is preliminary data.</text>
</comment>
<evidence type="ECO:0000256" key="1">
    <source>
        <dbReference type="ARBA" id="ARBA00001974"/>
    </source>
</evidence>
<evidence type="ECO:0000313" key="7">
    <source>
        <dbReference type="EMBL" id="KAG7173594.1"/>
    </source>
</evidence>
<sequence length="280" mass="30871">MNLEEKKKLAKTLIEDVESEEKGIEFKHPFQETDFENPFNTCPPAANGKIIKTQDGVCHAPALKPDKWVPLALKSYTDVSDKMGAFVFSLPKDTDHTGCFAGQYVVTQGLISQHFQLLKPGDKVEFQGPCGGFEYEENQLDELTLLASGGGITPGMQLIRQSMKNVIHYGCGKISCIPTAKDDRLKIVYSLGEAPANWEGEEGFIDTQMIDKHVSKPNGLKHKIVMCGGPTMSISCLYSLRSLGFPSSNIFIYGQFGTEQVKTVYGRNVKLASHRCDNAV</sequence>
<dbReference type="PANTHER" id="PTHR19370">
    <property type="entry name" value="NADH-CYTOCHROME B5 REDUCTASE"/>
    <property type="match status" value="1"/>
</dbReference>
<keyword evidence="3 5" id="KW-0274">FAD</keyword>
<dbReference type="AlphaFoldDB" id="A0A8J5T790"/>
<dbReference type="CDD" id="cd06183">
    <property type="entry name" value="cyt_b5_reduct_like"/>
    <property type="match status" value="1"/>
</dbReference>
<dbReference type="InterPro" id="IPR001834">
    <property type="entry name" value="CBR-like"/>
</dbReference>
<dbReference type="InterPro" id="IPR001433">
    <property type="entry name" value="OxRdtase_FAD/NAD-bd"/>
</dbReference>
<comment type="cofactor">
    <cofactor evidence="1 5">
        <name>FAD</name>
        <dbReference type="ChEBI" id="CHEBI:57692"/>
    </cofactor>
</comment>
<evidence type="ECO:0000313" key="8">
    <source>
        <dbReference type="Proteomes" id="UP000747542"/>
    </source>
</evidence>
<dbReference type="GO" id="GO:0016491">
    <property type="term" value="F:oxidoreductase activity"/>
    <property type="evidence" value="ECO:0007669"/>
    <property type="project" value="UniProtKB-KW"/>
</dbReference>
<feature type="binding site" evidence="5">
    <location>
        <position position="112"/>
    </location>
    <ligand>
        <name>FAD</name>
        <dbReference type="ChEBI" id="CHEBI:57692"/>
    </ligand>
</feature>
<accession>A0A8J5T790</accession>
<proteinExistence type="predicted"/>
<reference evidence="7" key="1">
    <citation type="journal article" date="2021" name="Sci. Adv.">
        <title>The American lobster genome reveals insights on longevity, neural, and immune adaptations.</title>
        <authorList>
            <person name="Polinski J.M."/>
            <person name="Zimin A.V."/>
            <person name="Clark K.F."/>
            <person name="Kohn A.B."/>
            <person name="Sadowski N."/>
            <person name="Timp W."/>
            <person name="Ptitsyn A."/>
            <person name="Khanna P."/>
            <person name="Romanova D.Y."/>
            <person name="Williams P."/>
            <person name="Greenwood S.J."/>
            <person name="Moroz L.L."/>
            <person name="Walt D.R."/>
            <person name="Bodnar A.G."/>
        </authorList>
    </citation>
    <scope>NUCLEOTIDE SEQUENCE</scope>
    <source>
        <strain evidence="7">GMGI-L3</strain>
    </source>
</reference>
<dbReference type="PRINTS" id="PR00406">
    <property type="entry name" value="CYTB5RDTASE"/>
</dbReference>
<dbReference type="EMBL" id="JAHLQT010009370">
    <property type="protein sequence ID" value="KAG7173594.1"/>
    <property type="molecule type" value="Genomic_DNA"/>
</dbReference>
<gene>
    <name evidence="7" type="primary">CBR1-L1</name>
    <name evidence="7" type="ORF">Hamer_G020231</name>
</gene>
<dbReference type="Gene3D" id="3.40.50.80">
    <property type="entry name" value="Nucleotide-binding domain of ferredoxin-NADP reductase (FNR) module"/>
    <property type="match status" value="1"/>
</dbReference>
<protein>
    <submittedName>
        <fullName evidence="7">NADH-cytochrome b5 reductase 1-like 1</fullName>
    </submittedName>
</protein>
<evidence type="ECO:0000259" key="6">
    <source>
        <dbReference type="Pfam" id="PF00175"/>
    </source>
</evidence>
<dbReference type="SUPFAM" id="SSF63380">
    <property type="entry name" value="Riboflavin synthase domain-like"/>
    <property type="match status" value="1"/>
</dbReference>
<name>A0A8J5T790_HOMAM</name>
<organism evidence="7 8">
    <name type="scientific">Homarus americanus</name>
    <name type="common">American lobster</name>
    <dbReference type="NCBI Taxonomy" id="6706"/>
    <lineage>
        <taxon>Eukaryota</taxon>
        <taxon>Metazoa</taxon>
        <taxon>Ecdysozoa</taxon>
        <taxon>Arthropoda</taxon>
        <taxon>Crustacea</taxon>
        <taxon>Multicrustacea</taxon>
        <taxon>Malacostraca</taxon>
        <taxon>Eumalacostraca</taxon>
        <taxon>Eucarida</taxon>
        <taxon>Decapoda</taxon>
        <taxon>Pleocyemata</taxon>
        <taxon>Astacidea</taxon>
        <taxon>Nephropoidea</taxon>
        <taxon>Nephropidae</taxon>
        <taxon>Homarus</taxon>
    </lineage>
</organism>
<feature type="binding site" evidence="5">
    <location>
        <position position="153"/>
    </location>
    <ligand>
        <name>FAD</name>
        <dbReference type="ChEBI" id="CHEBI:57692"/>
    </ligand>
</feature>
<feature type="domain" description="Oxidoreductase FAD/NAD(P)-binding" evidence="6">
    <location>
        <begin position="145"/>
        <end position="232"/>
    </location>
</feature>
<keyword evidence="4" id="KW-0560">Oxidoreductase</keyword>
<evidence type="ECO:0000256" key="3">
    <source>
        <dbReference type="ARBA" id="ARBA00022827"/>
    </source>
</evidence>
<dbReference type="SUPFAM" id="SSF52343">
    <property type="entry name" value="Ferredoxin reductase-like, C-terminal NADP-linked domain"/>
    <property type="match status" value="1"/>
</dbReference>
<keyword evidence="2 5" id="KW-0285">Flavoprotein</keyword>
<evidence type="ECO:0000256" key="4">
    <source>
        <dbReference type="ARBA" id="ARBA00023002"/>
    </source>
</evidence>
<dbReference type="InterPro" id="IPR017938">
    <property type="entry name" value="Riboflavin_synthase-like_b-brl"/>
</dbReference>
<dbReference type="InterPro" id="IPR039261">
    <property type="entry name" value="FNR_nucleotide-bd"/>
</dbReference>
<dbReference type="Pfam" id="PF00175">
    <property type="entry name" value="NAD_binding_1"/>
    <property type="match status" value="1"/>
</dbReference>
<keyword evidence="8" id="KW-1185">Reference proteome</keyword>
<evidence type="ECO:0000256" key="2">
    <source>
        <dbReference type="ARBA" id="ARBA00022630"/>
    </source>
</evidence>